<comment type="caution">
    <text evidence="4">The sequence shown here is derived from an EMBL/GenBank/DDBJ whole genome shotgun (WGS) entry which is preliminary data.</text>
</comment>
<dbReference type="AlphaFoldDB" id="A0A2M8Q9R1"/>
<dbReference type="GO" id="GO:0071281">
    <property type="term" value="P:cellular response to iron ion"/>
    <property type="evidence" value="ECO:0007669"/>
    <property type="project" value="TreeGrafter"/>
</dbReference>
<dbReference type="EMBL" id="PGTN01000170">
    <property type="protein sequence ID" value="PJF46500.1"/>
    <property type="molecule type" value="Genomic_DNA"/>
</dbReference>
<reference evidence="4 5" key="1">
    <citation type="submission" date="2017-11" db="EMBL/GenBank/DDBJ databases">
        <title>Evolution of Phototrophy in the Chloroflexi Phylum Driven by Horizontal Gene Transfer.</title>
        <authorList>
            <person name="Ward L.M."/>
            <person name="Hemp J."/>
            <person name="Shih P.M."/>
            <person name="Mcglynn S.E."/>
            <person name="Fischer W."/>
        </authorList>
    </citation>
    <scope>NUCLEOTIDE SEQUENCE [LARGE SCALE GENOMIC DNA]</scope>
    <source>
        <strain evidence="4">JP3_7</strain>
    </source>
</reference>
<evidence type="ECO:0000313" key="4">
    <source>
        <dbReference type="EMBL" id="PJF46500.1"/>
    </source>
</evidence>
<dbReference type="PROSITE" id="PS50983">
    <property type="entry name" value="FE_B12_PBP"/>
    <property type="match status" value="1"/>
</dbReference>
<name>A0A2M8Q9R1_9CHLR</name>
<protein>
    <submittedName>
        <fullName evidence="4">ABC transporter substrate-binding protein</fullName>
    </submittedName>
</protein>
<dbReference type="SUPFAM" id="SSF53807">
    <property type="entry name" value="Helical backbone' metal receptor"/>
    <property type="match status" value="1"/>
</dbReference>
<sequence>PAPTATPEPQPTAAPAVEAPTTNLTDGCVETFSPDVDYFPEKVTLEDATGFTVQYFKHYKVVTVRNPWRGADQQFTYVIVQCGAPAPADVGDALVIEAPANDVIAMSTTQLPHLEKLDLLDRLIGLDSFTYVNNPKVRALIEAGALVEIGFGAEVNIEKTIAAQPDLVMTYGSGDPQYDAHPKLLEAKIPTVINAEYMEGTPLGRAEWIKFTALFFNKEAKAQEEYAAMKQRYQAVAEKAKAAANKPTVISGMANKDKWFVPGGSSYMARLILDAGGAYLYADDTSAGSLPLAFEEVYDKAVKADVWLLNSFQPYDSIKAVLEAEPRYAEMAAVKRSNVWNNDKRVNENGGNDYWETGVGNPDLLLADLVKILHPELLPDHELTFWRQIPAEPAQ</sequence>
<dbReference type="PANTHER" id="PTHR30535:SF34">
    <property type="entry name" value="MOLYBDATE-BINDING PROTEIN MOLA"/>
    <property type="match status" value="1"/>
</dbReference>
<dbReference type="InterPro" id="IPR002491">
    <property type="entry name" value="ABC_transptr_periplasmic_BD"/>
</dbReference>
<dbReference type="Pfam" id="PF01497">
    <property type="entry name" value="Peripla_BP_2"/>
    <property type="match status" value="1"/>
</dbReference>
<organism evidence="4 5">
    <name type="scientific">Candidatus Thermofonsia Clade 3 bacterium</name>
    <dbReference type="NCBI Taxonomy" id="2364212"/>
    <lineage>
        <taxon>Bacteria</taxon>
        <taxon>Bacillati</taxon>
        <taxon>Chloroflexota</taxon>
        <taxon>Candidatus Thermofontia</taxon>
        <taxon>Candidatus Thermofonsia Clade 3</taxon>
    </lineage>
</organism>
<feature type="domain" description="Fe/B12 periplasmic-binding" evidence="3">
    <location>
        <begin position="102"/>
        <end position="377"/>
    </location>
</feature>
<dbReference type="InterPro" id="IPR050902">
    <property type="entry name" value="ABC_Transporter_SBP"/>
</dbReference>
<accession>A0A2M8Q9R1</accession>
<evidence type="ECO:0000259" key="3">
    <source>
        <dbReference type="PROSITE" id="PS50983"/>
    </source>
</evidence>
<comment type="similarity">
    <text evidence="1">Belongs to the bacterial solute-binding protein 8 family.</text>
</comment>
<feature type="non-terminal residue" evidence="4">
    <location>
        <position position="1"/>
    </location>
</feature>
<feature type="coiled-coil region" evidence="2">
    <location>
        <begin position="219"/>
        <end position="246"/>
    </location>
</feature>
<proteinExistence type="inferred from homology"/>
<dbReference type="Proteomes" id="UP000230790">
    <property type="component" value="Unassembled WGS sequence"/>
</dbReference>
<dbReference type="CDD" id="cd01141">
    <property type="entry name" value="TroA_d"/>
    <property type="match status" value="1"/>
</dbReference>
<evidence type="ECO:0000256" key="1">
    <source>
        <dbReference type="ARBA" id="ARBA00008814"/>
    </source>
</evidence>
<evidence type="ECO:0000313" key="5">
    <source>
        <dbReference type="Proteomes" id="UP000230790"/>
    </source>
</evidence>
<dbReference type="Gene3D" id="3.40.50.1980">
    <property type="entry name" value="Nitrogenase molybdenum iron protein domain"/>
    <property type="match status" value="2"/>
</dbReference>
<gene>
    <name evidence="4" type="ORF">CUN48_13470</name>
</gene>
<keyword evidence="2" id="KW-0175">Coiled coil</keyword>
<evidence type="ECO:0000256" key="2">
    <source>
        <dbReference type="SAM" id="Coils"/>
    </source>
</evidence>
<dbReference type="PANTHER" id="PTHR30535">
    <property type="entry name" value="VITAMIN B12-BINDING PROTEIN"/>
    <property type="match status" value="1"/>
</dbReference>